<dbReference type="STRING" id="51670.SAMN04488557_3048"/>
<dbReference type="Gene3D" id="2.60.98.20">
    <property type="entry name" value="Flagellar hook protein FlgE"/>
    <property type="match status" value="1"/>
</dbReference>
<feature type="domain" description="Flagellar hook protein FlgE/F/G-like D1" evidence="9">
    <location>
        <begin position="84"/>
        <end position="137"/>
    </location>
</feature>
<dbReference type="NCBIfam" id="TIGR03506">
    <property type="entry name" value="FlgEFG_subfam"/>
    <property type="match status" value="1"/>
</dbReference>
<dbReference type="Pfam" id="PF07559">
    <property type="entry name" value="FlgE_D2"/>
    <property type="match status" value="1"/>
</dbReference>
<accession>A0A1I7NRE6</accession>
<dbReference type="InterPro" id="IPR019776">
    <property type="entry name" value="Flagellar_basal_body_rod_CS"/>
</dbReference>
<sequence>MGLYGVMTTSVSGMSVQSDRMGTVADNIANVNTTGYKTASTEFATLIAQGSVAAYVPGSVSTIARRAISAQGDFTYTKSPTDLAISGDGFFMVQSSAGTPFLTRAGSFIPDANGDLINAAGFKLLGYNLLDGSSSSVINSAAGLQVVSTAGLGMKATPSTSGKFDVNLPADAAITAAGNLPSANAATAQFAGKTSIVTYDNLGHQVTLDVYSAKTANNTWEFSVYNASGASASGGFPYATGSQLTTTALTFDPSTGQLTSPTSGVLSVNIPNGATLTLDISKTTQLAAAYTPQNASANGSPPTAVDRLEISPDGTVTAVYADGSRVDAFSIPLAKVASPDNLTAISGNVFATNKSSGDLQLGLANSGGFGSVVSGALENSTVDLASELTTMVQAQRNYTANSKVFQTGTELLDVLVNLVR</sequence>
<feature type="domain" description="Flagellar hook protein FlgE D2" evidence="8">
    <location>
        <begin position="167"/>
        <end position="299"/>
    </location>
</feature>
<dbReference type="InterPro" id="IPR011491">
    <property type="entry name" value="FlgE_D2"/>
</dbReference>
<feature type="domain" description="Flagellar basal body rod protein N-terminal" evidence="6">
    <location>
        <begin position="7"/>
        <end position="37"/>
    </location>
</feature>
<dbReference type="SUPFAM" id="SSF117143">
    <property type="entry name" value="Flagellar hook protein flgE"/>
    <property type="match status" value="1"/>
</dbReference>
<dbReference type="InterPro" id="IPR001444">
    <property type="entry name" value="Flag_bb_rod_N"/>
</dbReference>
<keyword evidence="10" id="KW-0966">Cell projection</keyword>
<feature type="domain" description="Flagellar basal-body/hook protein C-terminal" evidence="7">
    <location>
        <begin position="374"/>
        <end position="418"/>
    </location>
</feature>
<dbReference type="GO" id="GO:0005829">
    <property type="term" value="C:cytosol"/>
    <property type="evidence" value="ECO:0007669"/>
    <property type="project" value="TreeGrafter"/>
</dbReference>
<comment type="subcellular location">
    <subcellularLocation>
        <location evidence="1 5">Bacterial flagellum basal body</location>
    </subcellularLocation>
</comment>
<keyword evidence="10" id="KW-0969">Cilium</keyword>
<evidence type="ECO:0000259" key="7">
    <source>
        <dbReference type="Pfam" id="PF06429"/>
    </source>
</evidence>
<dbReference type="Pfam" id="PF06429">
    <property type="entry name" value="Flg_bbr_C"/>
    <property type="match status" value="1"/>
</dbReference>
<dbReference type="PANTHER" id="PTHR30435">
    <property type="entry name" value="FLAGELLAR PROTEIN"/>
    <property type="match status" value="1"/>
</dbReference>
<dbReference type="Proteomes" id="UP000199423">
    <property type="component" value="Unassembled WGS sequence"/>
</dbReference>
<dbReference type="RefSeq" id="WP_092868574.1">
    <property type="nucleotide sequence ID" value="NZ_FPCH01000003.1"/>
</dbReference>
<evidence type="ECO:0000256" key="5">
    <source>
        <dbReference type="RuleBase" id="RU362116"/>
    </source>
</evidence>
<evidence type="ECO:0000256" key="1">
    <source>
        <dbReference type="ARBA" id="ARBA00004117"/>
    </source>
</evidence>
<evidence type="ECO:0000259" key="9">
    <source>
        <dbReference type="Pfam" id="PF22692"/>
    </source>
</evidence>
<dbReference type="GO" id="GO:0009424">
    <property type="term" value="C:bacterial-type flagellum hook"/>
    <property type="evidence" value="ECO:0007669"/>
    <property type="project" value="TreeGrafter"/>
</dbReference>
<dbReference type="PROSITE" id="PS00588">
    <property type="entry name" value="FLAGELLA_BB_ROD"/>
    <property type="match status" value="1"/>
</dbReference>
<comment type="function">
    <text evidence="5">A flexible structure which links the flagellar filament to the drive apparatus in the basal body.</text>
</comment>
<dbReference type="Pfam" id="PF00460">
    <property type="entry name" value="Flg_bb_rod"/>
    <property type="match status" value="1"/>
</dbReference>
<dbReference type="InterPro" id="IPR010930">
    <property type="entry name" value="Flg_bb/hook_C_dom"/>
</dbReference>
<evidence type="ECO:0000259" key="6">
    <source>
        <dbReference type="Pfam" id="PF00460"/>
    </source>
</evidence>
<proteinExistence type="inferred from homology"/>
<evidence type="ECO:0000256" key="3">
    <source>
        <dbReference type="ARBA" id="ARBA00019015"/>
    </source>
</evidence>
<keyword evidence="11" id="KW-1185">Reference proteome</keyword>
<dbReference type="GO" id="GO:0071978">
    <property type="term" value="P:bacterial-type flagellum-dependent swarming motility"/>
    <property type="evidence" value="ECO:0007669"/>
    <property type="project" value="TreeGrafter"/>
</dbReference>
<protein>
    <recommendedName>
        <fullName evidence="3 5">Flagellar hook protein FlgE</fullName>
    </recommendedName>
</protein>
<dbReference type="OrthoDB" id="8372879at2"/>
<dbReference type="Pfam" id="PF22692">
    <property type="entry name" value="LlgE_F_G_D1"/>
    <property type="match status" value="1"/>
</dbReference>
<keyword evidence="10" id="KW-0282">Flagellum</keyword>
<organism evidence="10 11">
    <name type="scientific">Hyphomicrobium facile</name>
    <dbReference type="NCBI Taxonomy" id="51670"/>
    <lineage>
        <taxon>Bacteria</taxon>
        <taxon>Pseudomonadati</taxon>
        <taxon>Pseudomonadota</taxon>
        <taxon>Alphaproteobacteria</taxon>
        <taxon>Hyphomicrobiales</taxon>
        <taxon>Hyphomicrobiaceae</taxon>
        <taxon>Hyphomicrobium</taxon>
    </lineage>
</organism>
<dbReference type="InterPro" id="IPR020013">
    <property type="entry name" value="Flagellar_FlgE/F/G"/>
</dbReference>
<dbReference type="InterPro" id="IPR037058">
    <property type="entry name" value="Falgellar_hook_FlgE_sf"/>
</dbReference>
<dbReference type="PANTHER" id="PTHR30435:SF1">
    <property type="entry name" value="FLAGELLAR HOOK PROTEIN FLGE"/>
    <property type="match status" value="1"/>
</dbReference>
<dbReference type="GO" id="GO:0009425">
    <property type="term" value="C:bacterial-type flagellum basal body"/>
    <property type="evidence" value="ECO:0007669"/>
    <property type="project" value="UniProtKB-SubCell"/>
</dbReference>
<keyword evidence="4 5" id="KW-0975">Bacterial flagellum</keyword>
<evidence type="ECO:0000259" key="8">
    <source>
        <dbReference type="Pfam" id="PF07559"/>
    </source>
</evidence>
<reference evidence="11" key="1">
    <citation type="submission" date="2016-10" db="EMBL/GenBank/DDBJ databases">
        <authorList>
            <person name="Varghese N."/>
            <person name="Submissions S."/>
        </authorList>
    </citation>
    <scope>NUCLEOTIDE SEQUENCE [LARGE SCALE GENOMIC DNA]</scope>
    <source>
        <strain evidence="11">DSM 1565</strain>
    </source>
</reference>
<gene>
    <name evidence="10" type="ORF">SAMN04488557_3048</name>
</gene>
<evidence type="ECO:0000256" key="2">
    <source>
        <dbReference type="ARBA" id="ARBA00009677"/>
    </source>
</evidence>
<dbReference type="EMBL" id="FPCH01000003">
    <property type="protein sequence ID" value="SFV37213.1"/>
    <property type="molecule type" value="Genomic_DNA"/>
</dbReference>
<dbReference type="InterPro" id="IPR053967">
    <property type="entry name" value="LlgE_F_G-like_D1"/>
</dbReference>
<dbReference type="AlphaFoldDB" id="A0A1I7NRE6"/>
<comment type="similarity">
    <text evidence="2 5">Belongs to the flagella basal body rod proteins family.</text>
</comment>
<name>A0A1I7NRE6_9HYPH</name>
<evidence type="ECO:0000256" key="4">
    <source>
        <dbReference type="ARBA" id="ARBA00023143"/>
    </source>
</evidence>
<dbReference type="InterPro" id="IPR037925">
    <property type="entry name" value="FlgE/F/G-like"/>
</dbReference>
<evidence type="ECO:0000313" key="11">
    <source>
        <dbReference type="Proteomes" id="UP000199423"/>
    </source>
</evidence>
<evidence type="ECO:0000313" key="10">
    <source>
        <dbReference type="EMBL" id="SFV37213.1"/>
    </source>
</evidence>